<reference evidence="1 2" key="1">
    <citation type="submission" date="2017-12" db="EMBL/GenBank/DDBJ databases">
        <title>Comparative genomics of Botrytis spp.</title>
        <authorList>
            <person name="Valero-Jimenez C.A."/>
            <person name="Tapia P."/>
            <person name="Veloso J."/>
            <person name="Silva-Moreno E."/>
            <person name="Staats M."/>
            <person name="Valdes J.H."/>
            <person name="Van Kan J.A.L."/>
        </authorList>
    </citation>
    <scope>NUCLEOTIDE SEQUENCE [LARGE SCALE GENOMIC DNA]</scope>
    <source>
        <strain evidence="1 2">Bt9001</strain>
    </source>
</reference>
<protein>
    <submittedName>
        <fullName evidence="1">Uncharacterized protein</fullName>
    </submittedName>
</protein>
<evidence type="ECO:0000313" key="1">
    <source>
        <dbReference type="EMBL" id="TGO14160.1"/>
    </source>
</evidence>
<gene>
    <name evidence="1" type="ORF">BTUL_0057g00260</name>
</gene>
<organism evidence="1 2">
    <name type="scientific">Botrytis tulipae</name>
    <dbReference type="NCBI Taxonomy" id="87230"/>
    <lineage>
        <taxon>Eukaryota</taxon>
        <taxon>Fungi</taxon>
        <taxon>Dikarya</taxon>
        <taxon>Ascomycota</taxon>
        <taxon>Pezizomycotina</taxon>
        <taxon>Leotiomycetes</taxon>
        <taxon>Helotiales</taxon>
        <taxon>Sclerotiniaceae</taxon>
        <taxon>Botrytis</taxon>
    </lineage>
</organism>
<comment type="caution">
    <text evidence="1">The sequence shown here is derived from an EMBL/GenBank/DDBJ whole genome shotgun (WGS) entry which is preliminary data.</text>
</comment>
<name>A0A4Z1ERS8_9HELO</name>
<keyword evidence="2" id="KW-1185">Reference proteome</keyword>
<sequence>MTPTKKEYTIETLLSFESSPSGSSTAAKSIESEMSFSPTFNQFSMDPTDVNEGFAVPLPAPRVKFTSLSDWRGANPFTNSGSKLEQT</sequence>
<dbReference type="AlphaFoldDB" id="A0A4Z1ERS8"/>
<proteinExistence type="predicted"/>
<evidence type="ECO:0000313" key="2">
    <source>
        <dbReference type="Proteomes" id="UP000297777"/>
    </source>
</evidence>
<dbReference type="Proteomes" id="UP000297777">
    <property type="component" value="Unassembled WGS sequence"/>
</dbReference>
<dbReference type="EMBL" id="PQXH01000057">
    <property type="protein sequence ID" value="TGO14160.1"/>
    <property type="molecule type" value="Genomic_DNA"/>
</dbReference>
<accession>A0A4Z1ERS8</accession>